<dbReference type="Pfam" id="PF13718">
    <property type="entry name" value="GNAT_acetyltr_2"/>
    <property type="match status" value="1"/>
</dbReference>
<dbReference type="CDD" id="cd04301">
    <property type="entry name" value="NAT_SF"/>
    <property type="match status" value="1"/>
</dbReference>
<dbReference type="GO" id="GO:1904812">
    <property type="term" value="P:rRNA acetylation involved in maturation of SSU-rRNA"/>
    <property type="evidence" value="ECO:0007669"/>
    <property type="project" value="TreeGrafter"/>
</dbReference>
<dbReference type="InterPro" id="IPR007807">
    <property type="entry name" value="TcmA/NAT10_helicase"/>
</dbReference>
<dbReference type="EMBL" id="QGTT01000013">
    <property type="protein sequence ID" value="PWW10626.1"/>
    <property type="molecule type" value="Genomic_DNA"/>
</dbReference>
<evidence type="ECO:0000313" key="8">
    <source>
        <dbReference type="Proteomes" id="UP000246964"/>
    </source>
</evidence>
<keyword evidence="1 7" id="KW-0808">Transferase</keyword>
<dbReference type="PANTHER" id="PTHR10925:SF5">
    <property type="entry name" value="RNA CYTIDINE ACETYLTRANSFERASE"/>
    <property type="match status" value="1"/>
</dbReference>
<evidence type="ECO:0000256" key="2">
    <source>
        <dbReference type="ARBA" id="ARBA00022694"/>
    </source>
</evidence>
<dbReference type="AlphaFoldDB" id="A0A317Q8G4"/>
<protein>
    <submittedName>
        <fullName evidence="7">tRNA(Met)-cytidine N(4)-acetyltransferase</fullName>
    </submittedName>
</protein>
<keyword evidence="3" id="KW-0547">Nucleotide-binding</keyword>
<dbReference type="SUPFAM" id="SSF52540">
    <property type="entry name" value="P-loop containing nucleoside triphosphate hydrolases"/>
    <property type="match status" value="1"/>
</dbReference>
<dbReference type="Proteomes" id="UP000246964">
    <property type="component" value="Unassembled WGS sequence"/>
</dbReference>
<dbReference type="PANTHER" id="PTHR10925">
    <property type="entry name" value="N-ACETYLTRANSFERASE 10"/>
    <property type="match status" value="1"/>
</dbReference>
<dbReference type="InterPro" id="IPR032672">
    <property type="entry name" value="TmcA/NAT10/Kre33"/>
</dbReference>
<dbReference type="InterPro" id="IPR013562">
    <property type="entry name" value="TmcA/NAT10_N"/>
</dbReference>
<evidence type="ECO:0000313" key="7">
    <source>
        <dbReference type="EMBL" id="PWW10626.1"/>
    </source>
</evidence>
<evidence type="ECO:0000259" key="6">
    <source>
        <dbReference type="PROSITE" id="PS51186"/>
    </source>
</evidence>
<keyword evidence="2" id="KW-0819">tRNA processing</keyword>
<dbReference type="Gene3D" id="3.40.630.30">
    <property type="match status" value="1"/>
</dbReference>
<reference evidence="7 8" key="1">
    <citation type="submission" date="2018-05" db="EMBL/GenBank/DDBJ databases">
        <title>Freshwater and sediment microbial communities from various areas in North America, analyzing microbe dynamics in response to fracking.</title>
        <authorList>
            <person name="Lamendella R."/>
        </authorList>
    </citation>
    <scope>NUCLEOTIDE SEQUENCE [LARGE SCALE GENOMIC DNA]</scope>
    <source>
        <strain evidence="7 8">125B1</strain>
    </source>
</reference>
<evidence type="ECO:0000256" key="4">
    <source>
        <dbReference type="ARBA" id="ARBA00022840"/>
    </source>
</evidence>
<dbReference type="GO" id="GO:0005524">
    <property type="term" value="F:ATP binding"/>
    <property type="evidence" value="ECO:0007669"/>
    <property type="project" value="UniProtKB-KW"/>
</dbReference>
<gene>
    <name evidence="7" type="ORF">DET45_11358</name>
</gene>
<organism evidence="7 8">
    <name type="scientific">Pseudidiomarina maritima</name>
    <dbReference type="NCBI Taxonomy" id="519453"/>
    <lineage>
        <taxon>Bacteria</taxon>
        <taxon>Pseudomonadati</taxon>
        <taxon>Pseudomonadota</taxon>
        <taxon>Gammaproteobacteria</taxon>
        <taxon>Alteromonadales</taxon>
        <taxon>Idiomarinaceae</taxon>
        <taxon>Pseudidiomarina</taxon>
    </lineage>
</organism>
<dbReference type="GO" id="GO:0000049">
    <property type="term" value="F:tRNA binding"/>
    <property type="evidence" value="ECO:0007669"/>
    <property type="project" value="TreeGrafter"/>
</dbReference>
<dbReference type="Gene3D" id="3.40.50.11040">
    <property type="match status" value="1"/>
</dbReference>
<keyword evidence="4" id="KW-0067">ATP-binding</keyword>
<comment type="caution">
    <text evidence="7">The sequence shown here is derived from an EMBL/GenBank/DDBJ whole genome shotgun (WGS) entry which is preliminary data.</text>
</comment>
<name>A0A317Q8G4_9GAMM</name>
<dbReference type="OrthoDB" id="5578851at2"/>
<dbReference type="Pfam" id="PF05127">
    <property type="entry name" value="NAT10_TcmA_helicase"/>
    <property type="match status" value="1"/>
</dbReference>
<dbReference type="InterPro" id="IPR027417">
    <property type="entry name" value="P-loop_NTPase"/>
</dbReference>
<dbReference type="SUPFAM" id="SSF55729">
    <property type="entry name" value="Acyl-CoA N-acyltransferases (Nat)"/>
    <property type="match status" value="1"/>
</dbReference>
<dbReference type="InterPro" id="IPR000182">
    <property type="entry name" value="GNAT_dom"/>
</dbReference>
<keyword evidence="8" id="KW-1185">Reference proteome</keyword>
<dbReference type="RefSeq" id="WP_110076413.1">
    <property type="nucleotide sequence ID" value="NZ_QGTT01000013.1"/>
</dbReference>
<evidence type="ECO:0000256" key="3">
    <source>
        <dbReference type="ARBA" id="ARBA00022741"/>
    </source>
</evidence>
<dbReference type="Gene3D" id="3.40.50.300">
    <property type="entry name" value="P-loop containing nucleotide triphosphate hydrolases"/>
    <property type="match status" value="1"/>
</dbReference>
<dbReference type="PROSITE" id="PS51186">
    <property type="entry name" value="GNAT"/>
    <property type="match status" value="1"/>
</dbReference>
<dbReference type="Pfam" id="PF08351">
    <property type="entry name" value="TmcA_N"/>
    <property type="match status" value="1"/>
</dbReference>
<accession>A0A317Q8G4</accession>
<dbReference type="GO" id="GO:0008033">
    <property type="term" value="P:tRNA processing"/>
    <property type="evidence" value="ECO:0007669"/>
    <property type="project" value="UniProtKB-KW"/>
</dbReference>
<dbReference type="InterPro" id="IPR016181">
    <property type="entry name" value="Acyl_CoA_acyltransferase"/>
</dbReference>
<feature type="domain" description="N-acetyltransferase" evidence="6">
    <location>
        <begin position="340"/>
        <end position="521"/>
    </location>
</feature>
<sequence length="635" mass="71549">MLKKYLKAIKTAQVRAVFLFDGPTPWLQAHRRAALSHIKDIVHISDKHDDASAMHRYRDYLGNTHHFLLLDFTTTIHADALAALLGTLSGGGVAFVLLPPQDSPFRQRLINTSHKFHHVSVMHPSTSFRQLLTEQLSHSLEPAPPLAFPTREQQLIVQQMVDLPGTCHLLMADRGRGKSTTLGLAAQAWIRSYRGRELVVTGPKPNSVATLLMHAADSVRFVAWDRLLSEYPNQSVRLIIDEAAAIPIHILKQLSERFTVWAIATTVEGYEGCGRGFAVRFVDWLQVRKMCKQHQLSTPVRWAPADTCEPWLNEALLLRNQPSSEFTKVLTSSQVEIEAINARQLTEHQLSEVISLLLEAHYQSSPNDLKLLLDDAQQHLLVARVQGHIVGVVWYSEEGPLPARLQLDIQTGRRRLHGNILPQAVAFYLQQGECLDWRWWRVTRIAVVKAYRRQRIGRQLLDKLQDMAQQAGIDALGSSFGASPKVLDFWRSSPFELIRLGRKLNMASGYPNALVATGLTPAAALFIAQLHAFSNAELEWRQGRPVTINNSIYRIARDILTGFAFGNLPFTEAQFSWSVCDIKYSMKAAGLTLPGQILKAHEDLAKLTQKYGYSSQQTMQNQLRSLAREYLELSR</sequence>
<keyword evidence="5" id="KW-0012">Acyltransferase</keyword>
<evidence type="ECO:0000256" key="1">
    <source>
        <dbReference type="ARBA" id="ARBA00022679"/>
    </source>
</evidence>
<proteinExistence type="predicted"/>
<dbReference type="GO" id="GO:1990883">
    <property type="term" value="F:18S rRNA cytidine N-acetyltransferase activity"/>
    <property type="evidence" value="ECO:0007669"/>
    <property type="project" value="TreeGrafter"/>
</dbReference>
<evidence type="ECO:0000256" key="5">
    <source>
        <dbReference type="ARBA" id="ARBA00023315"/>
    </source>
</evidence>